<dbReference type="InterPro" id="IPR043502">
    <property type="entry name" value="DNA/RNA_pol_sf"/>
</dbReference>
<dbReference type="AlphaFoldDB" id="A0AA89C3E5"/>
<dbReference type="EMBL" id="VSWD01000004">
    <property type="protein sequence ID" value="KAK3104363.1"/>
    <property type="molecule type" value="Genomic_DNA"/>
</dbReference>
<gene>
    <name evidence="2" type="ORF">FSP39_000297</name>
</gene>
<protein>
    <recommendedName>
        <fullName evidence="1">Reverse transcriptase domain-containing protein</fullName>
    </recommendedName>
</protein>
<reference evidence="2" key="1">
    <citation type="submission" date="2019-08" db="EMBL/GenBank/DDBJ databases">
        <title>The improved chromosome-level genome for the pearl oyster Pinctada fucata martensii using PacBio sequencing and Hi-C.</title>
        <authorList>
            <person name="Zheng Z."/>
        </authorList>
    </citation>
    <scope>NUCLEOTIDE SEQUENCE</scope>
    <source>
        <strain evidence="2">ZZ-2019</strain>
        <tissue evidence="2">Adductor muscle</tissue>
    </source>
</reference>
<dbReference type="InterPro" id="IPR052055">
    <property type="entry name" value="Hepadnavirus_pol/RT"/>
</dbReference>
<dbReference type="Gene3D" id="3.30.70.270">
    <property type="match status" value="1"/>
</dbReference>
<proteinExistence type="predicted"/>
<dbReference type="Gene3D" id="3.10.10.10">
    <property type="entry name" value="HIV Type 1 Reverse Transcriptase, subunit A, domain 1"/>
    <property type="match status" value="1"/>
</dbReference>
<name>A0AA89C3E5_PINIB</name>
<dbReference type="SUPFAM" id="SSF56672">
    <property type="entry name" value="DNA/RNA polymerases"/>
    <property type="match status" value="1"/>
</dbReference>
<dbReference type="Proteomes" id="UP001186944">
    <property type="component" value="Unassembled WGS sequence"/>
</dbReference>
<evidence type="ECO:0000259" key="1">
    <source>
        <dbReference type="PROSITE" id="PS50878"/>
    </source>
</evidence>
<sequence length="503" mass="57588">MFTCDEKSGYDHVKLSDNSYKYFGIQFAGWVFVCTTLPFGWKASAYVYQTIGSCLTSYFRRQGFPCIQYIDDRLHVCPTLDSEETLIEVIRILTSAGYTLNLNKCQLAPSKRVRYLGFIVDSEKQAYIVPDDKKIAFINLRESILSSSSVTLHTLQRFAGKCISLNLAVPAAKLYTREVNLAISKCQKNSRCVPLSDDLRSEIEHWRFLDNWDGCVQWRSEFHHQTYLATDASAFRYGVSILSGELKGTSFGDYWQDGDNRPIHLKEADALLKAVQSLGETISNHRLDVLTDNQAVLFSWQNQGGKNKELNDIMEKLFNFLFSRNIEMNLKYVPTSLNVADAPSRCIDMQDTKLDHDVWHLIDSLFGPHSVDLMASDSNTMQDKEGQPLKHFTRHPSPLSAGVNIFSQTLSQEQNPYVFPPFALIFPVLKFLKEQKVKICTVITPKFNPTPIWEPFILEYTSYTICIGRKGDKHILCFPSKHGYKKDEHGLKWDLFAHRMSFL</sequence>
<organism evidence="2 3">
    <name type="scientific">Pinctada imbricata</name>
    <name type="common">Atlantic pearl-oyster</name>
    <name type="synonym">Pinctada martensii</name>
    <dbReference type="NCBI Taxonomy" id="66713"/>
    <lineage>
        <taxon>Eukaryota</taxon>
        <taxon>Metazoa</taxon>
        <taxon>Spiralia</taxon>
        <taxon>Lophotrochozoa</taxon>
        <taxon>Mollusca</taxon>
        <taxon>Bivalvia</taxon>
        <taxon>Autobranchia</taxon>
        <taxon>Pteriomorphia</taxon>
        <taxon>Pterioida</taxon>
        <taxon>Pterioidea</taxon>
        <taxon>Pteriidae</taxon>
        <taxon>Pinctada</taxon>
    </lineage>
</organism>
<dbReference type="InterPro" id="IPR043128">
    <property type="entry name" value="Rev_trsase/Diguanyl_cyclase"/>
</dbReference>
<evidence type="ECO:0000313" key="3">
    <source>
        <dbReference type="Proteomes" id="UP001186944"/>
    </source>
</evidence>
<dbReference type="Pfam" id="PF00078">
    <property type="entry name" value="RVT_1"/>
    <property type="match status" value="1"/>
</dbReference>
<dbReference type="InterPro" id="IPR000477">
    <property type="entry name" value="RT_dom"/>
</dbReference>
<dbReference type="PANTHER" id="PTHR33050:SF7">
    <property type="entry name" value="RIBONUCLEASE H"/>
    <property type="match status" value="1"/>
</dbReference>
<keyword evidence="3" id="KW-1185">Reference proteome</keyword>
<dbReference type="PROSITE" id="PS50878">
    <property type="entry name" value="RT_POL"/>
    <property type="match status" value="1"/>
</dbReference>
<dbReference type="PANTHER" id="PTHR33050">
    <property type="entry name" value="REVERSE TRANSCRIPTASE DOMAIN-CONTAINING PROTEIN"/>
    <property type="match status" value="1"/>
</dbReference>
<accession>A0AA89C3E5</accession>
<feature type="domain" description="Reverse transcriptase" evidence="1">
    <location>
        <begin position="1"/>
        <end position="120"/>
    </location>
</feature>
<comment type="caution">
    <text evidence="2">The sequence shown here is derived from an EMBL/GenBank/DDBJ whole genome shotgun (WGS) entry which is preliminary data.</text>
</comment>
<dbReference type="CDD" id="cd09275">
    <property type="entry name" value="RNase_HI_RT_DIRS1"/>
    <property type="match status" value="1"/>
</dbReference>
<evidence type="ECO:0000313" key="2">
    <source>
        <dbReference type="EMBL" id="KAK3104363.1"/>
    </source>
</evidence>